<reference evidence="3" key="1">
    <citation type="submission" date="2018-12" db="EMBL/GenBank/DDBJ databases">
        <title>Dusodibacter welbiota gen. nov., sp. nov., isolated from human faeces and emended description of the Oscillibacter genus.</title>
        <authorList>
            <person name="Le Roy T."/>
            <person name="Van der Smissen P."/>
            <person name="Delzenne N."/>
            <person name="Muccioli G."/>
            <person name="Collet J.F."/>
            <person name="Cani P.D."/>
        </authorList>
    </citation>
    <scope>NUCLEOTIDE SEQUENCE [LARGE SCALE GENOMIC DNA]</scope>
    <source>
        <strain evidence="3">J115</strain>
    </source>
</reference>
<feature type="transmembrane region" description="Helical" evidence="1">
    <location>
        <begin position="5"/>
        <end position="24"/>
    </location>
</feature>
<dbReference type="RefSeq" id="WP_119310608.1">
    <property type="nucleotide sequence ID" value="NZ_CAUWCU010000001.1"/>
</dbReference>
<dbReference type="KEGG" id="obj:EIO64_13470"/>
<gene>
    <name evidence="2" type="ORF">EIO64_13470</name>
</gene>
<protein>
    <submittedName>
        <fullName evidence="2">Uncharacterized protein</fullName>
    </submittedName>
</protein>
<feature type="transmembrane region" description="Helical" evidence="1">
    <location>
        <begin position="36"/>
        <end position="54"/>
    </location>
</feature>
<accession>A0A4D7B0S2</accession>
<dbReference type="Proteomes" id="UP000298642">
    <property type="component" value="Chromosome"/>
</dbReference>
<dbReference type="AlphaFoldDB" id="A0A4D7B0S2"/>
<proteinExistence type="predicted"/>
<keyword evidence="3" id="KW-1185">Reference proteome</keyword>
<keyword evidence="1" id="KW-0472">Membrane</keyword>
<keyword evidence="1" id="KW-1133">Transmembrane helix</keyword>
<evidence type="ECO:0000313" key="2">
    <source>
        <dbReference type="EMBL" id="QCI60097.1"/>
    </source>
</evidence>
<organism evidence="2 3">
    <name type="scientific">Dysosmobacter welbionis</name>
    <dbReference type="NCBI Taxonomy" id="2093857"/>
    <lineage>
        <taxon>Bacteria</taxon>
        <taxon>Bacillati</taxon>
        <taxon>Bacillota</taxon>
        <taxon>Clostridia</taxon>
        <taxon>Eubacteriales</taxon>
        <taxon>Oscillospiraceae</taxon>
        <taxon>Dysosmobacter</taxon>
    </lineage>
</organism>
<keyword evidence="1" id="KW-0812">Transmembrane</keyword>
<evidence type="ECO:0000256" key="1">
    <source>
        <dbReference type="SAM" id="Phobius"/>
    </source>
</evidence>
<name>A0A4D7B0S2_9FIRM</name>
<evidence type="ECO:0000313" key="3">
    <source>
        <dbReference type="Proteomes" id="UP000298642"/>
    </source>
</evidence>
<sequence length="125" mass="13574">MRKIAIRMAGLVFYMAAGFVLLFWKLERGGLHNAELLLPLAWLAGAVALGLRLDKACKQAGRWGEAAHHFFSSVIWLLLGIGFMKQAPGICTLCGVLGVVYAVVYAVCGVRAAGEARRNEENGRE</sequence>
<feature type="transmembrane region" description="Helical" evidence="1">
    <location>
        <begin position="90"/>
        <end position="108"/>
    </location>
</feature>
<dbReference type="EMBL" id="CP034413">
    <property type="protein sequence ID" value="QCI60097.1"/>
    <property type="molecule type" value="Genomic_DNA"/>
</dbReference>
<feature type="transmembrane region" description="Helical" evidence="1">
    <location>
        <begin position="66"/>
        <end position="84"/>
    </location>
</feature>